<evidence type="ECO:0000259" key="2">
    <source>
        <dbReference type="PROSITE" id="PS52035"/>
    </source>
</evidence>
<dbReference type="Pfam" id="PF00246">
    <property type="entry name" value="Peptidase_M14"/>
    <property type="match status" value="1"/>
</dbReference>
<dbReference type="EMBL" id="FOVI01000014">
    <property type="protein sequence ID" value="SFN93639.1"/>
    <property type="molecule type" value="Genomic_DNA"/>
</dbReference>
<keyword evidence="3" id="KW-0378">Hydrolase</keyword>
<dbReference type="RefSeq" id="WP_091523844.1">
    <property type="nucleotide sequence ID" value="NZ_FOVI01000014.1"/>
</dbReference>
<accession>A0A1I5D327</accession>
<reference evidence="4" key="1">
    <citation type="submission" date="2016-10" db="EMBL/GenBank/DDBJ databases">
        <authorList>
            <person name="Varghese N."/>
            <person name="Submissions S."/>
        </authorList>
    </citation>
    <scope>NUCLEOTIDE SEQUENCE [LARGE SCALE GENOMIC DNA]</scope>
    <source>
        <strain evidence="4">DS-12</strain>
    </source>
</reference>
<dbReference type="PROSITE" id="PS52035">
    <property type="entry name" value="PEPTIDASE_M14"/>
    <property type="match status" value="1"/>
</dbReference>
<dbReference type="STRING" id="913024.SAMN05421741_11453"/>
<keyword evidence="3" id="KW-0645">Protease</keyword>
<keyword evidence="3" id="KW-0121">Carboxypeptidase</keyword>
<dbReference type="GO" id="GO:0006508">
    <property type="term" value="P:proteolysis"/>
    <property type="evidence" value="ECO:0007669"/>
    <property type="project" value="InterPro"/>
</dbReference>
<evidence type="ECO:0000256" key="1">
    <source>
        <dbReference type="PROSITE-ProRule" id="PRU01379"/>
    </source>
</evidence>
<dbReference type="InterPro" id="IPR000834">
    <property type="entry name" value="Peptidase_M14"/>
</dbReference>
<dbReference type="GO" id="GO:0004181">
    <property type="term" value="F:metallocarboxypeptidase activity"/>
    <property type="evidence" value="ECO:0007669"/>
    <property type="project" value="InterPro"/>
</dbReference>
<dbReference type="Proteomes" id="UP000199036">
    <property type="component" value="Unassembled WGS sequence"/>
</dbReference>
<sequence length="362" mass="41309">MQFLKQQEINERYITNFRLESLLENLDQDIFKVSVAGKSVLQKNIYRVDFGTGNFKILLWSQMHGNETTTTKSVFNFLEKLNESKNADWLNFFSFTFLPILNPDGAEAFTRVNANNVDLNRDSVDLSQPESQLLRSVFNEVQPNLALNMHDQRTIFSAGSDPNPATLSFLAPAFNETCDINDVRTFAMQLIANMNDVLKNYAPANIGRFDDSFNINCIGDMFTHLNVPTILFEAGFASNDYQRKKAEKLVDISLETLLNSLISQEYKKFSIDDYLQIPENEKNFVDLIIQNFSTTNSNFDDKNELPIVFKEEIVSGELVLKLIIDFDSAPNYKYAHTVLNLKKQTVNNENDLVKALINVTIS</sequence>
<dbReference type="SMART" id="SM00631">
    <property type="entry name" value="Zn_pept"/>
    <property type="match status" value="1"/>
</dbReference>
<evidence type="ECO:0000313" key="3">
    <source>
        <dbReference type="EMBL" id="SFN93639.1"/>
    </source>
</evidence>
<dbReference type="OrthoDB" id="1119199at2"/>
<dbReference type="AlphaFoldDB" id="A0A1I5D327"/>
<dbReference type="GO" id="GO:0008270">
    <property type="term" value="F:zinc ion binding"/>
    <property type="evidence" value="ECO:0007669"/>
    <property type="project" value="InterPro"/>
</dbReference>
<evidence type="ECO:0000313" key="4">
    <source>
        <dbReference type="Proteomes" id="UP000199036"/>
    </source>
</evidence>
<protein>
    <submittedName>
        <fullName evidence="3">Zinc carboxypeptidase</fullName>
    </submittedName>
</protein>
<organism evidence="3 4">
    <name type="scientific">Paenimyroides ummariense</name>
    <dbReference type="NCBI Taxonomy" id="913024"/>
    <lineage>
        <taxon>Bacteria</taxon>
        <taxon>Pseudomonadati</taxon>
        <taxon>Bacteroidota</taxon>
        <taxon>Flavobacteriia</taxon>
        <taxon>Flavobacteriales</taxon>
        <taxon>Flavobacteriaceae</taxon>
        <taxon>Paenimyroides</taxon>
    </lineage>
</organism>
<name>A0A1I5D327_9FLAO</name>
<dbReference type="Gene3D" id="3.40.630.10">
    <property type="entry name" value="Zn peptidases"/>
    <property type="match status" value="1"/>
</dbReference>
<comment type="similarity">
    <text evidence="1">Belongs to the peptidase M14 family.</text>
</comment>
<feature type="domain" description="Peptidase M14" evidence="2">
    <location>
        <begin position="5"/>
        <end position="261"/>
    </location>
</feature>
<feature type="active site" description="Proton donor/acceptor" evidence="1">
    <location>
        <position position="233"/>
    </location>
</feature>
<dbReference type="SUPFAM" id="SSF53187">
    <property type="entry name" value="Zn-dependent exopeptidases"/>
    <property type="match status" value="1"/>
</dbReference>
<proteinExistence type="inferred from homology"/>
<gene>
    <name evidence="3" type="ORF">SAMN05421741_11453</name>
</gene>
<keyword evidence="4" id="KW-1185">Reference proteome</keyword>